<feature type="domain" description="ABC transporter" evidence="8">
    <location>
        <begin position="333"/>
        <end position="567"/>
    </location>
</feature>
<evidence type="ECO:0000259" key="8">
    <source>
        <dbReference type="PROSITE" id="PS50893"/>
    </source>
</evidence>
<dbReference type="InterPro" id="IPR039421">
    <property type="entry name" value="Type_1_exporter"/>
</dbReference>
<dbReference type="Proteomes" id="UP001235840">
    <property type="component" value="Unassembled WGS sequence"/>
</dbReference>
<comment type="caution">
    <text evidence="10">The sequence shown here is derived from an EMBL/GenBank/DDBJ whole genome shotgun (WGS) entry which is preliminary data.</text>
</comment>
<dbReference type="InterPro" id="IPR011527">
    <property type="entry name" value="ABC1_TM_dom"/>
</dbReference>
<dbReference type="Gene3D" id="1.20.1560.10">
    <property type="entry name" value="ABC transporter type 1, transmembrane domain"/>
    <property type="match status" value="1"/>
</dbReference>
<reference evidence="10 11" key="1">
    <citation type="submission" date="2023-07" db="EMBL/GenBank/DDBJ databases">
        <title>Genomic Encyclopedia of Type Strains, Phase IV (KMG-IV): sequencing the most valuable type-strain genomes for metagenomic binning, comparative biology and taxonomic classification.</title>
        <authorList>
            <person name="Goeker M."/>
        </authorList>
    </citation>
    <scope>NUCLEOTIDE SEQUENCE [LARGE SCALE GENOMIC DNA]</scope>
    <source>
        <strain evidence="10 11">DSM 12751</strain>
    </source>
</reference>
<name>A0ABT9W0B5_9BACI</name>
<comment type="subcellular location">
    <subcellularLocation>
        <location evidence="1">Cell membrane</location>
        <topology evidence="1">Multi-pass membrane protein</topology>
    </subcellularLocation>
</comment>
<evidence type="ECO:0000256" key="1">
    <source>
        <dbReference type="ARBA" id="ARBA00004651"/>
    </source>
</evidence>
<accession>A0ABT9W0B5</accession>
<evidence type="ECO:0000256" key="2">
    <source>
        <dbReference type="ARBA" id="ARBA00022692"/>
    </source>
</evidence>
<dbReference type="Pfam" id="PF00664">
    <property type="entry name" value="ABC_membrane"/>
    <property type="match status" value="1"/>
</dbReference>
<evidence type="ECO:0000256" key="6">
    <source>
        <dbReference type="ARBA" id="ARBA00023136"/>
    </source>
</evidence>
<dbReference type="InterPro" id="IPR036640">
    <property type="entry name" value="ABC1_TM_sf"/>
</dbReference>
<dbReference type="InterPro" id="IPR003439">
    <property type="entry name" value="ABC_transporter-like_ATP-bd"/>
</dbReference>
<protein>
    <submittedName>
        <fullName evidence="10">ATP-binding cassette subfamily B protein</fullName>
    </submittedName>
</protein>
<feature type="transmembrane region" description="Helical" evidence="7">
    <location>
        <begin position="160"/>
        <end position="178"/>
    </location>
</feature>
<dbReference type="PROSITE" id="PS00211">
    <property type="entry name" value="ABC_TRANSPORTER_1"/>
    <property type="match status" value="1"/>
</dbReference>
<dbReference type="EMBL" id="JAUSTY010000010">
    <property type="protein sequence ID" value="MDQ0166661.1"/>
    <property type="molecule type" value="Genomic_DNA"/>
</dbReference>
<dbReference type="PANTHER" id="PTHR43394:SF1">
    <property type="entry name" value="ATP-BINDING CASSETTE SUB-FAMILY B MEMBER 10, MITOCHONDRIAL"/>
    <property type="match status" value="1"/>
</dbReference>
<evidence type="ECO:0000256" key="4">
    <source>
        <dbReference type="ARBA" id="ARBA00022840"/>
    </source>
</evidence>
<dbReference type="Pfam" id="PF00005">
    <property type="entry name" value="ABC_tran"/>
    <property type="match status" value="1"/>
</dbReference>
<proteinExistence type="predicted"/>
<keyword evidence="3" id="KW-0547">Nucleotide-binding</keyword>
<keyword evidence="4 10" id="KW-0067">ATP-binding</keyword>
<keyword evidence="11" id="KW-1185">Reference proteome</keyword>
<organism evidence="10 11">
    <name type="scientific">Caldalkalibacillus horti</name>
    <dbReference type="NCBI Taxonomy" id="77523"/>
    <lineage>
        <taxon>Bacteria</taxon>
        <taxon>Bacillati</taxon>
        <taxon>Bacillota</taxon>
        <taxon>Bacilli</taxon>
        <taxon>Bacillales</taxon>
        <taxon>Bacillaceae</taxon>
        <taxon>Caldalkalibacillus</taxon>
    </lineage>
</organism>
<keyword evidence="2 7" id="KW-0812">Transmembrane</keyword>
<dbReference type="CDD" id="cd18549">
    <property type="entry name" value="ABC_6TM_YwjA_like"/>
    <property type="match status" value="1"/>
</dbReference>
<dbReference type="PANTHER" id="PTHR43394">
    <property type="entry name" value="ATP-DEPENDENT PERMEASE MDL1, MITOCHONDRIAL"/>
    <property type="match status" value="1"/>
</dbReference>
<evidence type="ECO:0000313" key="11">
    <source>
        <dbReference type="Proteomes" id="UP001235840"/>
    </source>
</evidence>
<dbReference type="InterPro" id="IPR027417">
    <property type="entry name" value="P-loop_NTPase"/>
</dbReference>
<dbReference type="RefSeq" id="WP_307395048.1">
    <property type="nucleotide sequence ID" value="NZ_BAAADK010000047.1"/>
</dbReference>
<feature type="transmembrane region" description="Helical" evidence="7">
    <location>
        <begin position="53"/>
        <end position="86"/>
    </location>
</feature>
<feature type="domain" description="ABC transmembrane type-1" evidence="9">
    <location>
        <begin position="20"/>
        <end position="299"/>
    </location>
</feature>
<keyword evidence="5 7" id="KW-1133">Transmembrane helix</keyword>
<dbReference type="InterPro" id="IPR003593">
    <property type="entry name" value="AAA+_ATPase"/>
</dbReference>
<evidence type="ECO:0000256" key="5">
    <source>
        <dbReference type="ARBA" id="ARBA00022989"/>
    </source>
</evidence>
<dbReference type="InterPro" id="IPR017871">
    <property type="entry name" value="ABC_transporter-like_CS"/>
</dbReference>
<sequence>MLRKLWEYYRPYKALLGLDLFSSLMVALLSLSVPLFTRHLINDVIPMGDWSAILQLCLILLALYVALLLFEFSVDYFGHILGINMIYDMRKKLFRHIHTLSFDYFDRTKKGEIMSRVMHDLEEIPEVAHHVPEDFFLSIVRITGAFALLCYINVKLTLLVFSILPFMLIFMFIYNKVLGRRFKYMQENLADVNARLEDSLSGAKIVKSFTNEEQENIKFDEGNRKYRALWKFTHFHLGVFSAGVQFFSNLGMWITLAAGGYFIVQQEINIGDLVAYMMYITLLLQPLQVLIRFIEMYQKGKAGFNRFSALLTTKPTIISSPEAYDLPTVKGDIELNNVTFSYEADKEIIQNITLRIYAGETIAIVGPSGAGKSTLCQLIPRFYDLDEGEIRIDGHPITKVSLESLRKQIGMVQQDIFLFSGTIKENIAYGNLKSTDEDIIRAAQAAHAHEFIQSLSDGYNTYIGERGAKLSGGQKQRISIARMFLKNPPILILDEATSALDNKSERMIKKALEELSQGRTTIIIAHRLDTIKKADRIIVLTEEGIAEQGTHHQLLQKRGAYYQLYEDSQEVELLT</sequence>
<dbReference type="PROSITE" id="PS50893">
    <property type="entry name" value="ABC_TRANSPORTER_2"/>
    <property type="match status" value="1"/>
</dbReference>
<keyword evidence="6 7" id="KW-0472">Membrane</keyword>
<feature type="transmembrane region" description="Helical" evidence="7">
    <location>
        <begin position="12"/>
        <end position="33"/>
    </location>
</feature>
<feature type="transmembrane region" description="Helical" evidence="7">
    <location>
        <begin position="276"/>
        <end position="294"/>
    </location>
</feature>
<dbReference type="SUPFAM" id="SSF52540">
    <property type="entry name" value="P-loop containing nucleoside triphosphate hydrolases"/>
    <property type="match status" value="1"/>
</dbReference>
<evidence type="ECO:0000259" key="9">
    <source>
        <dbReference type="PROSITE" id="PS50929"/>
    </source>
</evidence>
<gene>
    <name evidence="10" type="ORF">J2S11_002577</name>
</gene>
<dbReference type="GO" id="GO:0005524">
    <property type="term" value="F:ATP binding"/>
    <property type="evidence" value="ECO:0007669"/>
    <property type="project" value="UniProtKB-KW"/>
</dbReference>
<evidence type="ECO:0000256" key="3">
    <source>
        <dbReference type="ARBA" id="ARBA00022741"/>
    </source>
</evidence>
<evidence type="ECO:0000313" key="10">
    <source>
        <dbReference type="EMBL" id="MDQ0166661.1"/>
    </source>
</evidence>
<feature type="transmembrane region" description="Helical" evidence="7">
    <location>
        <begin position="235"/>
        <end position="264"/>
    </location>
</feature>
<dbReference type="SMART" id="SM00382">
    <property type="entry name" value="AAA"/>
    <property type="match status" value="1"/>
</dbReference>
<dbReference type="PROSITE" id="PS50929">
    <property type="entry name" value="ABC_TM1F"/>
    <property type="match status" value="1"/>
</dbReference>
<dbReference type="SUPFAM" id="SSF90123">
    <property type="entry name" value="ABC transporter transmembrane region"/>
    <property type="match status" value="1"/>
</dbReference>
<dbReference type="Gene3D" id="3.40.50.300">
    <property type="entry name" value="P-loop containing nucleotide triphosphate hydrolases"/>
    <property type="match status" value="1"/>
</dbReference>
<evidence type="ECO:0000256" key="7">
    <source>
        <dbReference type="SAM" id="Phobius"/>
    </source>
</evidence>